<protein>
    <submittedName>
        <fullName evidence="2">RNA-directed DNA polymerase from mobile element jockey</fullName>
    </submittedName>
</protein>
<keyword evidence="2" id="KW-0695">RNA-directed DNA polymerase</keyword>
<dbReference type="EMBL" id="LSMT01000858">
    <property type="protein sequence ID" value="PFX13990.1"/>
    <property type="molecule type" value="Genomic_DNA"/>
</dbReference>
<dbReference type="Pfam" id="PF00078">
    <property type="entry name" value="RVT_1"/>
    <property type="match status" value="1"/>
</dbReference>
<sequence>MVRPYLSCRTQRVILDGNLSEKRHLSSGVPLGSCLGPLLFSVYASKLFLVIKTHLPHAHAYADDTQLYLSFKPDSEDGKTNARCAMEQCIKAGRAWMAADKLKLNEDKTEFMLIGTRQQLFKVQTGYLLVANTAASSLNEARNLAGLAPAYITSLLSPKQSSYNLRSIGNHVLARPKIKSAKTTGDRAFAVAAPVLWNALQTQS</sequence>
<dbReference type="PROSITE" id="PS50878">
    <property type="entry name" value="RT_POL"/>
    <property type="match status" value="1"/>
</dbReference>
<dbReference type="AlphaFoldDB" id="A0A2B4RBV9"/>
<proteinExistence type="predicted"/>
<dbReference type="PANTHER" id="PTHR33332">
    <property type="entry name" value="REVERSE TRANSCRIPTASE DOMAIN-CONTAINING PROTEIN"/>
    <property type="match status" value="1"/>
</dbReference>
<evidence type="ECO:0000259" key="1">
    <source>
        <dbReference type="PROSITE" id="PS50878"/>
    </source>
</evidence>
<accession>A0A2B4RBV9</accession>
<keyword evidence="2" id="KW-0548">Nucleotidyltransferase</keyword>
<dbReference type="InterPro" id="IPR000477">
    <property type="entry name" value="RT_dom"/>
</dbReference>
<keyword evidence="2" id="KW-0808">Transferase</keyword>
<gene>
    <name evidence="2" type="primary">pol</name>
    <name evidence="2" type="ORF">AWC38_SpisGene21890</name>
</gene>
<dbReference type="Proteomes" id="UP000225706">
    <property type="component" value="Unassembled WGS sequence"/>
</dbReference>
<name>A0A2B4RBV9_STYPI</name>
<evidence type="ECO:0000313" key="3">
    <source>
        <dbReference type="Proteomes" id="UP000225706"/>
    </source>
</evidence>
<comment type="caution">
    <text evidence="2">The sequence shown here is derived from an EMBL/GenBank/DDBJ whole genome shotgun (WGS) entry which is preliminary data.</text>
</comment>
<organism evidence="2 3">
    <name type="scientific">Stylophora pistillata</name>
    <name type="common">Smooth cauliflower coral</name>
    <dbReference type="NCBI Taxonomy" id="50429"/>
    <lineage>
        <taxon>Eukaryota</taxon>
        <taxon>Metazoa</taxon>
        <taxon>Cnidaria</taxon>
        <taxon>Anthozoa</taxon>
        <taxon>Hexacorallia</taxon>
        <taxon>Scleractinia</taxon>
        <taxon>Astrocoeniina</taxon>
        <taxon>Pocilloporidae</taxon>
        <taxon>Stylophora</taxon>
    </lineage>
</organism>
<dbReference type="GO" id="GO:0003964">
    <property type="term" value="F:RNA-directed DNA polymerase activity"/>
    <property type="evidence" value="ECO:0007669"/>
    <property type="project" value="UniProtKB-KW"/>
</dbReference>
<evidence type="ECO:0000313" key="2">
    <source>
        <dbReference type="EMBL" id="PFX13990.1"/>
    </source>
</evidence>
<feature type="domain" description="Reverse transcriptase" evidence="1">
    <location>
        <begin position="1"/>
        <end position="129"/>
    </location>
</feature>
<reference evidence="3" key="1">
    <citation type="journal article" date="2017" name="bioRxiv">
        <title>Comparative analysis of the genomes of Stylophora pistillata and Acropora digitifera provides evidence for extensive differences between species of corals.</title>
        <authorList>
            <person name="Voolstra C.R."/>
            <person name="Li Y."/>
            <person name="Liew Y.J."/>
            <person name="Baumgarten S."/>
            <person name="Zoccola D."/>
            <person name="Flot J.-F."/>
            <person name="Tambutte S."/>
            <person name="Allemand D."/>
            <person name="Aranda M."/>
        </authorList>
    </citation>
    <scope>NUCLEOTIDE SEQUENCE [LARGE SCALE GENOMIC DNA]</scope>
</reference>
<keyword evidence="3" id="KW-1185">Reference proteome</keyword>
<dbReference type="STRING" id="50429.A0A2B4RBV9"/>